<dbReference type="CDD" id="cd07261">
    <property type="entry name" value="EhpR_like"/>
    <property type="match status" value="1"/>
</dbReference>
<keyword evidence="4" id="KW-0614">Plasmid</keyword>
<dbReference type="OrthoDB" id="9806945at2"/>
<dbReference type="KEGG" id="rox:BV494_23380"/>
<dbReference type="RefSeq" id="WP_104925166.1">
    <property type="nucleotide sequence ID" value="NZ_CP019063.1"/>
</dbReference>
<dbReference type="InterPro" id="IPR026275">
    <property type="entry name" value="Glyoxalase/dOase/EhpR"/>
</dbReference>
<dbReference type="PANTHER" id="PTHR36503:SF1">
    <property type="entry name" value="BLR2520 PROTEIN"/>
    <property type="match status" value="1"/>
</dbReference>
<proteinExistence type="predicted"/>
<keyword evidence="5" id="KW-1185">Reference proteome</keyword>
<dbReference type="InterPro" id="IPR004360">
    <property type="entry name" value="Glyas_Fos-R_dOase_dom"/>
</dbReference>
<name>A0A2L1UY04_9GAMM</name>
<dbReference type="EMBL" id="CP019063">
    <property type="protein sequence ID" value="AVF37829.1"/>
    <property type="molecule type" value="Genomic_DNA"/>
</dbReference>
<dbReference type="PIRSF" id="PIRSF039020">
    <property type="entry name" value="EhpR"/>
    <property type="match status" value="1"/>
</dbReference>
<dbReference type="GO" id="GO:0046677">
    <property type="term" value="P:response to antibiotic"/>
    <property type="evidence" value="ECO:0007669"/>
    <property type="project" value="UniProtKB-UniRule"/>
</dbReference>
<evidence type="ECO:0000313" key="4">
    <source>
        <dbReference type="EMBL" id="AVF37829.1"/>
    </source>
</evidence>
<comment type="subunit">
    <text evidence="1">Homodimer.</text>
</comment>
<dbReference type="Pfam" id="PF00903">
    <property type="entry name" value="Glyoxalase"/>
    <property type="match status" value="1"/>
</dbReference>
<dbReference type="Proteomes" id="UP000239197">
    <property type="component" value="Plasmid unnamed1"/>
</dbReference>
<dbReference type="AlphaFoldDB" id="A0A2L1UY04"/>
<dbReference type="PANTHER" id="PTHR36503">
    <property type="entry name" value="BLR2520 PROTEIN"/>
    <property type="match status" value="1"/>
</dbReference>
<evidence type="ECO:0000256" key="2">
    <source>
        <dbReference type="PIRSR" id="PIRSR039020-50"/>
    </source>
</evidence>
<dbReference type="Gene3D" id="3.30.720.120">
    <property type="match status" value="1"/>
</dbReference>
<sequence>MIDSSLVILYVNNPEASARFYADLLGKQPVEASPTFAMFVLPSGMKLGLWSRHTVEPASTGTPGYGEIVFSAGSDEQVNSLYSLWQEKGLDIAQPPVALDFGYTFVARDPDGHRLRVYRLSQE</sequence>
<comment type="function">
    <text evidence="1">Required for resistance to the phenazine antibiotic.</text>
</comment>
<organism evidence="4 5">
    <name type="scientific">Rahnella sikkimica</name>
    <dbReference type="NCBI Taxonomy" id="1805933"/>
    <lineage>
        <taxon>Bacteria</taxon>
        <taxon>Pseudomonadati</taxon>
        <taxon>Pseudomonadota</taxon>
        <taxon>Gammaproteobacteria</taxon>
        <taxon>Enterobacterales</taxon>
        <taxon>Yersiniaceae</taxon>
        <taxon>Rahnella</taxon>
    </lineage>
</organism>
<dbReference type="InterPro" id="IPR037523">
    <property type="entry name" value="VOC_core"/>
</dbReference>
<keyword evidence="1" id="KW-0046">Antibiotic resistance</keyword>
<evidence type="ECO:0000256" key="1">
    <source>
        <dbReference type="PIRNR" id="PIRNR039020"/>
    </source>
</evidence>
<dbReference type="GO" id="GO:0042803">
    <property type="term" value="F:protein homodimerization activity"/>
    <property type="evidence" value="ECO:0007669"/>
    <property type="project" value="UniProtKB-UniRule"/>
</dbReference>
<dbReference type="PROSITE" id="PS51819">
    <property type="entry name" value="VOC"/>
    <property type="match status" value="1"/>
</dbReference>
<accession>A0A2L1UY04</accession>
<protein>
    <recommendedName>
        <fullName evidence="1">Phenazine antibiotic resistance protein</fullName>
    </recommendedName>
</protein>
<dbReference type="Gene3D" id="3.30.720.110">
    <property type="match status" value="1"/>
</dbReference>
<evidence type="ECO:0000259" key="3">
    <source>
        <dbReference type="PROSITE" id="PS51819"/>
    </source>
</evidence>
<feature type="binding site" evidence="2">
    <location>
        <position position="50"/>
    </location>
    <ligand>
        <name>D-alanylgriseoluteate</name>
        <dbReference type="ChEBI" id="CHEBI:167053"/>
    </ligand>
</feature>
<feature type="domain" description="VOC" evidence="3">
    <location>
        <begin position="1"/>
        <end position="120"/>
    </location>
</feature>
<feature type="binding site" evidence="2">
    <location>
        <begin position="35"/>
        <end position="36"/>
    </location>
    <ligand>
        <name>D-alanylgriseoluteate</name>
        <dbReference type="ChEBI" id="CHEBI:167053"/>
    </ligand>
</feature>
<evidence type="ECO:0000313" key="5">
    <source>
        <dbReference type="Proteomes" id="UP000239197"/>
    </source>
</evidence>
<geneLocation type="plasmid" evidence="4 5">
    <name>unnamed1</name>
</geneLocation>
<dbReference type="SUPFAM" id="SSF54593">
    <property type="entry name" value="Glyoxalase/Bleomycin resistance protein/Dihydroxybiphenyl dioxygenase"/>
    <property type="match status" value="1"/>
</dbReference>
<reference evidence="5" key="1">
    <citation type="submission" date="2017-01" db="EMBL/GenBank/DDBJ databases">
        <title>Genome sequence of Rouxiella sp. ERMR1:05.</title>
        <authorList>
            <person name="Kumar R."/>
            <person name="Singh D."/>
            <person name="Kumar S."/>
        </authorList>
    </citation>
    <scope>NUCLEOTIDE SEQUENCE [LARGE SCALE GENOMIC DNA]</scope>
    <source>
        <strain evidence="5">ERMR1:05</strain>
        <plasmid evidence="5">unnamed1</plasmid>
    </source>
</reference>
<gene>
    <name evidence="4" type="ORF">BV494_23380</name>
</gene>
<dbReference type="InterPro" id="IPR029068">
    <property type="entry name" value="Glyas_Bleomycin-R_OHBP_Dase"/>
</dbReference>